<reference evidence="6" key="1">
    <citation type="submission" date="2019-02" db="EMBL/GenBank/DDBJ databases">
        <authorList>
            <person name="Li S.-H."/>
        </authorList>
    </citation>
    <scope>NUCLEOTIDE SEQUENCE</scope>
    <source>
        <strain evidence="6">IMCC14734</strain>
    </source>
</reference>
<evidence type="ECO:0000256" key="2">
    <source>
        <dbReference type="ARBA" id="ARBA00022723"/>
    </source>
</evidence>
<dbReference type="Gene3D" id="2.40.40.20">
    <property type="match status" value="1"/>
</dbReference>
<comment type="similarity">
    <text evidence="1">Belongs to the prokaryotic molybdopterin-containing oxidoreductase family.</text>
</comment>
<dbReference type="InterPro" id="IPR006656">
    <property type="entry name" value="Mopterin_OxRdtase"/>
</dbReference>
<dbReference type="InterPro" id="IPR006657">
    <property type="entry name" value="MoPterin_dinucl-bd_dom"/>
</dbReference>
<dbReference type="Proteomes" id="UP001143362">
    <property type="component" value="Unassembled WGS sequence"/>
</dbReference>
<dbReference type="Pfam" id="PF00384">
    <property type="entry name" value="Molybdopterin"/>
    <property type="match status" value="1"/>
</dbReference>
<accession>A0ABT3TJX2</accession>
<evidence type="ECO:0000313" key="6">
    <source>
        <dbReference type="EMBL" id="MCX2982581.1"/>
    </source>
</evidence>
<dbReference type="Pfam" id="PF04879">
    <property type="entry name" value="Molybdop_Fe4S4"/>
    <property type="match status" value="1"/>
</dbReference>
<dbReference type="InterPro" id="IPR006963">
    <property type="entry name" value="Mopterin_OxRdtase_4Fe-4S_dom"/>
</dbReference>
<keyword evidence="2" id="KW-0479">Metal-binding</keyword>
<dbReference type="InterPro" id="IPR009010">
    <property type="entry name" value="Asp_de-COase-like_dom_sf"/>
</dbReference>
<dbReference type="SUPFAM" id="SSF53706">
    <property type="entry name" value="Formate dehydrogenase/DMSO reductase, domains 1-3"/>
    <property type="match status" value="1"/>
</dbReference>
<dbReference type="PANTHER" id="PTHR43742">
    <property type="entry name" value="TRIMETHYLAMINE-N-OXIDE REDUCTASE"/>
    <property type="match status" value="1"/>
</dbReference>
<keyword evidence="3" id="KW-0408">Iron</keyword>
<dbReference type="PROSITE" id="PS51669">
    <property type="entry name" value="4FE4S_MOW_BIS_MGD"/>
    <property type="match status" value="1"/>
</dbReference>
<dbReference type="PANTHER" id="PTHR43742:SF2">
    <property type="entry name" value="ASSIMILATORY NITRATE REDUCTASE CATALYTIC SUBUNIT"/>
    <property type="match status" value="1"/>
</dbReference>
<dbReference type="SMART" id="SM00926">
    <property type="entry name" value="Molybdop_Fe4S4"/>
    <property type="match status" value="1"/>
</dbReference>
<evidence type="ECO:0000256" key="1">
    <source>
        <dbReference type="ARBA" id="ARBA00010312"/>
    </source>
</evidence>
<feature type="domain" description="4Fe-4S Mo/W bis-MGD-type" evidence="5">
    <location>
        <begin position="6"/>
        <end position="64"/>
    </location>
</feature>
<proteinExistence type="inferred from homology"/>
<evidence type="ECO:0000256" key="3">
    <source>
        <dbReference type="ARBA" id="ARBA00023004"/>
    </source>
</evidence>
<sequence length="743" mass="81019">MTESATETIYRSCPTCEASCGLVLEVDQDARQVISIKGDADDPRSRGYVCAKSQAFNHIHEDPERLREPVRRTADGWESISWEEALSEVGERLHGIREQYGKDAIAMYYGNPNGHNFNTQIYTELFINMLNTERFFSAGSVDQQPKNLACELLYGNAWLIPVPDLERTDFLVCMGGNPLVSQGSLLGAPDIKARLQELHERGGRTVVLDPRRTETAEVAQQHLFIRPGSDAFLLLAWVNELFSNDWVTVGALAPIVDGVMELRQLVAPYTAASVAAVTGIDAATIRQLVADFHAADNPVLYGRIGLCTQEFGTVASWLVEVINILSGRLDVPGGSMIARPATGQNEPLPYQPLKHGRWKSRARGFPEYMGMLPASLMAEELSCEGADAVHALITVAGNPVLSVPNGKAVRSAMEKLDFVVALDFYINETTAAADIILPSTTQLEHSNYDFLFSAFCQRNFARYSPQVFAAADDSREQYELLLEVAARMNGMEAADLNAMMLDGMLAQICAAAADPEARAAQIKAATEQYRDSERFLDILLRLGPYGDQFGDNPDGLTLAKVSAAEHGIDLGPLQSMLPHALRTENKRINLVPALIVNDLPRAALALQRPLPDLVMVGRRHIRDMNSWLHNLVPYARGKNRCTLLVNPQDATRLALHEGQPAEITTAVGSQVLEVVVSDEMMPGVVSFPHGFGHTYADSGQSTARQRLPGVSANDLVDETLDVPSGTSVVNGVPVSVKPVTGVP</sequence>
<comment type="caution">
    <text evidence="6">The sequence shown here is derived from an EMBL/GenBank/DDBJ whole genome shotgun (WGS) entry which is preliminary data.</text>
</comment>
<dbReference type="EMBL" id="SHNN01000003">
    <property type="protein sequence ID" value="MCX2982581.1"/>
    <property type="molecule type" value="Genomic_DNA"/>
</dbReference>
<dbReference type="Gene3D" id="2.20.25.90">
    <property type="entry name" value="ADC-like domains"/>
    <property type="match status" value="1"/>
</dbReference>
<evidence type="ECO:0000313" key="7">
    <source>
        <dbReference type="Proteomes" id="UP001143362"/>
    </source>
</evidence>
<keyword evidence="7" id="KW-1185">Reference proteome</keyword>
<evidence type="ECO:0000256" key="4">
    <source>
        <dbReference type="ARBA" id="ARBA00023014"/>
    </source>
</evidence>
<name>A0ABT3TJX2_9GAMM</name>
<dbReference type="Pfam" id="PF01568">
    <property type="entry name" value="Molydop_binding"/>
    <property type="match status" value="1"/>
</dbReference>
<dbReference type="InterPro" id="IPR050612">
    <property type="entry name" value="Prok_Mopterin_Oxidored"/>
</dbReference>
<gene>
    <name evidence="6" type="ORF">EYC98_17090</name>
</gene>
<keyword evidence="4" id="KW-0411">Iron-sulfur</keyword>
<dbReference type="Gene3D" id="3.40.228.10">
    <property type="entry name" value="Dimethylsulfoxide Reductase, domain 2"/>
    <property type="match status" value="1"/>
</dbReference>
<protein>
    <submittedName>
        <fullName evidence="6">Molybdopterin oxidoreductase family protein</fullName>
    </submittedName>
</protein>
<dbReference type="SUPFAM" id="SSF50692">
    <property type="entry name" value="ADC-like"/>
    <property type="match status" value="1"/>
</dbReference>
<dbReference type="RefSeq" id="WP_279246592.1">
    <property type="nucleotide sequence ID" value="NZ_SHNN01000003.1"/>
</dbReference>
<organism evidence="6 7">
    <name type="scientific">Candidatus Litorirhabdus singularis</name>
    <dbReference type="NCBI Taxonomy" id="2518993"/>
    <lineage>
        <taxon>Bacteria</taxon>
        <taxon>Pseudomonadati</taxon>
        <taxon>Pseudomonadota</taxon>
        <taxon>Gammaproteobacteria</taxon>
        <taxon>Cellvibrionales</taxon>
        <taxon>Halieaceae</taxon>
        <taxon>Candidatus Litorirhabdus</taxon>
    </lineage>
</organism>
<dbReference type="Gene3D" id="3.40.50.740">
    <property type="match status" value="1"/>
</dbReference>
<evidence type="ECO:0000259" key="5">
    <source>
        <dbReference type="PROSITE" id="PS51669"/>
    </source>
</evidence>